<name>A0ABV2L602_9HYPH</name>
<keyword evidence="2" id="KW-1185">Reference proteome</keyword>
<comment type="caution">
    <text evidence="1">The sequence shown here is derived from an EMBL/GenBank/DDBJ whole genome shotgun (WGS) entry which is preliminary data.</text>
</comment>
<gene>
    <name evidence="1" type="ORF">ABID43_002813</name>
</gene>
<organism evidence="1 2">
    <name type="scientific">Methylobacterium goesingense</name>
    <dbReference type="NCBI Taxonomy" id="243690"/>
    <lineage>
        <taxon>Bacteria</taxon>
        <taxon>Pseudomonadati</taxon>
        <taxon>Pseudomonadota</taxon>
        <taxon>Alphaproteobacteria</taxon>
        <taxon>Hyphomicrobiales</taxon>
        <taxon>Methylobacteriaceae</taxon>
        <taxon>Methylobacterium</taxon>
    </lineage>
</organism>
<dbReference type="EMBL" id="JBEPMM010000007">
    <property type="protein sequence ID" value="MET3693266.1"/>
    <property type="molecule type" value="Genomic_DNA"/>
</dbReference>
<proteinExistence type="predicted"/>
<dbReference type="Proteomes" id="UP001549145">
    <property type="component" value="Unassembled WGS sequence"/>
</dbReference>
<protein>
    <submittedName>
        <fullName evidence="1">Uncharacterized protein</fullName>
    </submittedName>
</protein>
<sequence length="39" mass="4162">MGAQGAEGLEQAVNRPVPVRIVVNEGLKPSHTTHHTKSD</sequence>
<evidence type="ECO:0000313" key="1">
    <source>
        <dbReference type="EMBL" id="MET3693266.1"/>
    </source>
</evidence>
<evidence type="ECO:0000313" key="2">
    <source>
        <dbReference type="Proteomes" id="UP001549145"/>
    </source>
</evidence>
<accession>A0ABV2L602</accession>
<reference evidence="1 2" key="1">
    <citation type="submission" date="2024-06" db="EMBL/GenBank/DDBJ databases">
        <title>Genomic Encyclopedia of Type Strains, Phase IV (KMG-IV): sequencing the most valuable type-strain genomes for metagenomic binning, comparative biology and taxonomic classification.</title>
        <authorList>
            <person name="Goeker M."/>
        </authorList>
    </citation>
    <scope>NUCLEOTIDE SEQUENCE [LARGE SCALE GENOMIC DNA]</scope>
    <source>
        <strain evidence="1 2">DSM 21331</strain>
    </source>
</reference>